<dbReference type="Proteomes" id="UP000499080">
    <property type="component" value="Unassembled WGS sequence"/>
</dbReference>
<accession>A0A4Y2W339</accession>
<dbReference type="OrthoDB" id="6497161at2759"/>
<dbReference type="EMBL" id="BGPR01054551">
    <property type="protein sequence ID" value="GBO31291.1"/>
    <property type="molecule type" value="Genomic_DNA"/>
</dbReference>
<keyword evidence="2" id="KW-1185">Reference proteome</keyword>
<reference evidence="1 2" key="1">
    <citation type="journal article" date="2019" name="Sci. Rep.">
        <title>Orb-weaving spider Araneus ventricosus genome elucidates the spidroin gene catalogue.</title>
        <authorList>
            <person name="Kono N."/>
            <person name="Nakamura H."/>
            <person name="Ohtoshi R."/>
            <person name="Moran D.A.P."/>
            <person name="Shinohara A."/>
            <person name="Yoshida Y."/>
            <person name="Fujiwara M."/>
            <person name="Mori M."/>
            <person name="Tomita M."/>
            <person name="Arakawa K."/>
        </authorList>
    </citation>
    <scope>NUCLEOTIDE SEQUENCE [LARGE SCALE GENOMIC DNA]</scope>
</reference>
<organism evidence="1 2">
    <name type="scientific">Araneus ventricosus</name>
    <name type="common">Orbweaver spider</name>
    <name type="synonym">Epeira ventricosa</name>
    <dbReference type="NCBI Taxonomy" id="182803"/>
    <lineage>
        <taxon>Eukaryota</taxon>
        <taxon>Metazoa</taxon>
        <taxon>Ecdysozoa</taxon>
        <taxon>Arthropoda</taxon>
        <taxon>Chelicerata</taxon>
        <taxon>Arachnida</taxon>
        <taxon>Araneae</taxon>
        <taxon>Araneomorphae</taxon>
        <taxon>Entelegynae</taxon>
        <taxon>Araneoidea</taxon>
        <taxon>Araneidae</taxon>
        <taxon>Araneus</taxon>
    </lineage>
</organism>
<sequence length="117" mass="12783">MRTKRASAGCRDREKVGTCYKISTLFVGWALENGYKINIFTDSLSYIQSHHTRSNFVVGIKKNISQASASVGLSWVKDHASISGNNPDSNFSFSKVAATSSANLQGCNKFDTARVQT</sequence>
<gene>
    <name evidence="1" type="ORF">AVEN_98525_1</name>
</gene>
<evidence type="ECO:0000313" key="1">
    <source>
        <dbReference type="EMBL" id="GBO31291.1"/>
    </source>
</evidence>
<dbReference type="AlphaFoldDB" id="A0A4Y2W339"/>
<name>A0A4Y2W339_ARAVE</name>
<protein>
    <recommendedName>
        <fullName evidence="3">RNase H type-1 domain-containing protein</fullName>
    </recommendedName>
</protein>
<proteinExistence type="predicted"/>
<evidence type="ECO:0000313" key="2">
    <source>
        <dbReference type="Proteomes" id="UP000499080"/>
    </source>
</evidence>
<evidence type="ECO:0008006" key="3">
    <source>
        <dbReference type="Google" id="ProtNLM"/>
    </source>
</evidence>
<comment type="caution">
    <text evidence="1">The sequence shown here is derived from an EMBL/GenBank/DDBJ whole genome shotgun (WGS) entry which is preliminary data.</text>
</comment>